<evidence type="ECO:0000259" key="1">
    <source>
        <dbReference type="SMART" id="SM00507"/>
    </source>
</evidence>
<feature type="domain" description="HNH nuclease" evidence="1">
    <location>
        <begin position="435"/>
        <end position="492"/>
    </location>
</feature>
<proteinExistence type="predicted"/>
<dbReference type="Gene3D" id="1.10.30.50">
    <property type="match status" value="1"/>
</dbReference>
<comment type="caution">
    <text evidence="2">The sequence shown here is derived from an EMBL/GenBank/DDBJ whole genome shotgun (WGS) entry which is preliminary data.</text>
</comment>
<keyword evidence="2" id="KW-0255">Endonuclease</keyword>
<dbReference type="GO" id="GO:0003676">
    <property type="term" value="F:nucleic acid binding"/>
    <property type="evidence" value="ECO:0007669"/>
    <property type="project" value="InterPro"/>
</dbReference>
<dbReference type="AlphaFoldDB" id="A0A849APC6"/>
<dbReference type="SMART" id="SM00507">
    <property type="entry name" value="HNHc"/>
    <property type="match status" value="1"/>
</dbReference>
<keyword evidence="2" id="KW-0540">Nuclease</keyword>
<dbReference type="InterPro" id="IPR002711">
    <property type="entry name" value="HNH"/>
</dbReference>
<evidence type="ECO:0000313" key="3">
    <source>
        <dbReference type="Proteomes" id="UP000549517"/>
    </source>
</evidence>
<keyword evidence="2" id="KW-0378">Hydrolase</keyword>
<dbReference type="EMBL" id="JABEMC010000001">
    <property type="protein sequence ID" value="NNG77790.1"/>
    <property type="molecule type" value="Genomic_DNA"/>
</dbReference>
<organism evidence="2 3">
    <name type="scientific">Brevibacterium luteolum</name>
    <dbReference type="NCBI Taxonomy" id="199591"/>
    <lineage>
        <taxon>Bacteria</taxon>
        <taxon>Bacillati</taxon>
        <taxon>Actinomycetota</taxon>
        <taxon>Actinomycetes</taxon>
        <taxon>Micrococcales</taxon>
        <taxon>Brevibacteriaceae</taxon>
        <taxon>Brevibacterium</taxon>
    </lineage>
</organism>
<name>A0A849APC6_9MICO</name>
<dbReference type="GO" id="GO:0004519">
    <property type="term" value="F:endonuclease activity"/>
    <property type="evidence" value="ECO:0007669"/>
    <property type="project" value="UniProtKB-KW"/>
</dbReference>
<dbReference type="CDD" id="cd00085">
    <property type="entry name" value="HNHc"/>
    <property type="match status" value="1"/>
</dbReference>
<dbReference type="GO" id="GO:0008270">
    <property type="term" value="F:zinc ion binding"/>
    <property type="evidence" value="ECO:0007669"/>
    <property type="project" value="InterPro"/>
</dbReference>
<gene>
    <name evidence="2" type="ORF">HLA91_00125</name>
</gene>
<reference evidence="2 3" key="1">
    <citation type="submission" date="2020-05" db="EMBL/GenBank/DDBJ databases">
        <title>MicrobeNet Type strains.</title>
        <authorList>
            <person name="Nicholson A.C."/>
        </authorList>
    </citation>
    <scope>NUCLEOTIDE SEQUENCE [LARGE SCALE GENOMIC DNA]</scope>
    <source>
        <strain evidence="2 3">CCUG 46604</strain>
    </source>
</reference>
<sequence>MTAVLVEDQVITPRRNDTVADTSDFADCLYRLESANRDIDERRMTGLGFLFDAFLARTSADSPEDVCLQVEAVRELAADPRALGHPDRDGTDYRNEAQQRRDAYAWLIERTASTSLMHMADALDTTVKQVRSRVQAAAAGLVGLPAFTSQARAGVVGYDRYLHGATRATTLEPEHLADFDAGLARIRVSDMTAFKRAVSQLISTLVTREQRTRQVRDRRTVETYYEPHGLGILIARGPSHQIALLEARLTGMARSVIKGLGQPLGVPENHEIVDQRGMGELMFDFLTGSQPAGTLTTKPVDGDSTPGRVGDSTPGWLDGCIVEAANPAGIDIDATAEKIADTLAETGVQCPVDGQWLKRQARITITVPALTLLDENTGEDDDARVPGMVNGHPIAPETARQLTGTGHSTLYRILTDPTDGTVLDHAAETYTIPEKMRIALVEKWQYCTLPGCDRSAVKAELDHIEPFNHENPGRGGPTSMGNLHPLCREHHQMKTDNRLRVTRHPETGMLTWMLPGGHQLTARPPSNPIGQAHAEQLLNLTT</sequence>
<dbReference type="Pfam" id="PF01844">
    <property type="entry name" value="HNH"/>
    <property type="match status" value="1"/>
</dbReference>
<dbReference type="InterPro" id="IPR003615">
    <property type="entry name" value="HNH_nuc"/>
</dbReference>
<accession>A0A849APC6</accession>
<dbReference type="Proteomes" id="UP000549517">
    <property type="component" value="Unassembled WGS sequence"/>
</dbReference>
<evidence type="ECO:0000313" key="2">
    <source>
        <dbReference type="EMBL" id="NNG77790.1"/>
    </source>
</evidence>
<dbReference type="RefSeq" id="WP_170273039.1">
    <property type="nucleotide sequence ID" value="NZ_JABEMC010000001.1"/>
</dbReference>
<protein>
    <submittedName>
        <fullName evidence="2">HNH endonuclease</fullName>
    </submittedName>
</protein>